<dbReference type="AlphaFoldDB" id="A0A0V0QVK8"/>
<name>A0A0V0QVK8_PSEPJ</name>
<evidence type="ECO:0000256" key="2">
    <source>
        <dbReference type="ARBA" id="ARBA00022967"/>
    </source>
</evidence>
<organism evidence="5 6">
    <name type="scientific">Pseudocohnilembus persalinus</name>
    <name type="common">Ciliate</name>
    <dbReference type="NCBI Taxonomy" id="266149"/>
    <lineage>
        <taxon>Eukaryota</taxon>
        <taxon>Sar</taxon>
        <taxon>Alveolata</taxon>
        <taxon>Ciliophora</taxon>
        <taxon>Intramacronucleata</taxon>
        <taxon>Oligohymenophorea</taxon>
        <taxon>Scuticociliatia</taxon>
        <taxon>Philasterida</taxon>
        <taxon>Pseudocohnilembidae</taxon>
        <taxon>Pseudocohnilembus</taxon>
    </lineage>
</organism>
<keyword evidence="3" id="KW-0472">Membrane</keyword>
<dbReference type="Proteomes" id="UP000054937">
    <property type="component" value="Unassembled WGS sequence"/>
</dbReference>
<evidence type="ECO:0000256" key="3">
    <source>
        <dbReference type="SAM" id="Phobius"/>
    </source>
</evidence>
<dbReference type="Gene3D" id="2.70.150.10">
    <property type="entry name" value="Calcium-transporting ATPase, cytoplasmic transduction domain A"/>
    <property type="match status" value="1"/>
</dbReference>
<dbReference type="GO" id="GO:0043682">
    <property type="term" value="F:P-type divalent copper transporter activity"/>
    <property type="evidence" value="ECO:0007669"/>
    <property type="project" value="TreeGrafter"/>
</dbReference>
<reference evidence="5 6" key="1">
    <citation type="journal article" date="2015" name="Sci. Rep.">
        <title>Genome of the facultative scuticociliatosis pathogen Pseudocohnilembus persalinus provides insight into its virulence through horizontal gene transfer.</title>
        <authorList>
            <person name="Xiong J."/>
            <person name="Wang G."/>
            <person name="Cheng J."/>
            <person name="Tian M."/>
            <person name="Pan X."/>
            <person name="Warren A."/>
            <person name="Jiang C."/>
            <person name="Yuan D."/>
            <person name="Miao W."/>
        </authorList>
    </citation>
    <scope>NUCLEOTIDE SEQUENCE [LARGE SCALE GENOMIC DNA]</scope>
    <source>
        <strain evidence="5">36N120E</strain>
    </source>
</reference>
<dbReference type="EMBL" id="LDAU01000098">
    <property type="protein sequence ID" value="KRX06244.1"/>
    <property type="molecule type" value="Genomic_DNA"/>
</dbReference>
<evidence type="ECO:0000256" key="1">
    <source>
        <dbReference type="ARBA" id="ARBA00022723"/>
    </source>
</evidence>
<feature type="domain" description="P-type ATPase A" evidence="4">
    <location>
        <begin position="65"/>
        <end position="159"/>
    </location>
</feature>
<dbReference type="GO" id="GO:0016020">
    <property type="term" value="C:membrane"/>
    <property type="evidence" value="ECO:0007669"/>
    <property type="project" value="TreeGrafter"/>
</dbReference>
<dbReference type="SUPFAM" id="SSF81665">
    <property type="entry name" value="Calcium ATPase, transmembrane domain M"/>
    <property type="match status" value="1"/>
</dbReference>
<dbReference type="PANTHER" id="PTHR43520:SF8">
    <property type="entry name" value="P-TYPE CU(+) TRANSPORTER"/>
    <property type="match status" value="1"/>
</dbReference>
<dbReference type="InterPro" id="IPR008250">
    <property type="entry name" value="ATPase_P-typ_transduc_dom_A_sf"/>
</dbReference>
<dbReference type="GO" id="GO:0005507">
    <property type="term" value="F:copper ion binding"/>
    <property type="evidence" value="ECO:0007669"/>
    <property type="project" value="TreeGrafter"/>
</dbReference>
<proteinExistence type="predicted"/>
<dbReference type="InterPro" id="IPR059000">
    <property type="entry name" value="ATPase_P-type_domA"/>
</dbReference>
<keyword evidence="1" id="KW-0479">Metal-binding</keyword>
<keyword evidence="2" id="KW-1278">Translocase</keyword>
<dbReference type="Gene3D" id="3.40.50.1000">
    <property type="entry name" value="HAD superfamily/HAD-like"/>
    <property type="match status" value="1"/>
</dbReference>
<keyword evidence="3" id="KW-0812">Transmembrane</keyword>
<evidence type="ECO:0000259" key="4">
    <source>
        <dbReference type="Pfam" id="PF00122"/>
    </source>
</evidence>
<dbReference type="OMA" id="ICIPFER"/>
<dbReference type="PANTHER" id="PTHR43520">
    <property type="entry name" value="ATP7, ISOFORM B"/>
    <property type="match status" value="1"/>
</dbReference>
<evidence type="ECO:0000313" key="6">
    <source>
        <dbReference type="Proteomes" id="UP000054937"/>
    </source>
</evidence>
<dbReference type="GO" id="GO:0055070">
    <property type="term" value="P:copper ion homeostasis"/>
    <property type="evidence" value="ECO:0007669"/>
    <property type="project" value="TreeGrafter"/>
</dbReference>
<evidence type="ECO:0000313" key="5">
    <source>
        <dbReference type="EMBL" id="KRX06244.1"/>
    </source>
</evidence>
<dbReference type="InterPro" id="IPR023298">
    <property type="entry name" value="ATPase_P-typ_TM_dom_sf"/>
</dbReference>
<dbReference type="InterPro" id="IPR023214">
    <property type="entry name" value="HAD_sf"/>
</dbReference>
<keyword evidence="3" id="KW-1133">Transmembrane helix</keyword>
<dbReference type="OrthoDB" id="432719at2759"/>
<feature type="transmembrane region" description="Helical" evidence="3">
    <location>
        <begin position="6"/>
        <end position="23"/>
    </location>
</feature>
<dbReference type="InParanoid" id="A0A0V0QVK8"/>
<protein>
    <recommendedName>
        <fullName evidence="4">P-type ATPase A domain-containing protein</fullName>
    </recommendedName>
</protein>
<feature type="transmembrane region" description="Helical" evidence="3">
    <location>
        <begin position="192"/>
        <end position="212"/>
    </location>
</feature>
<sequence>MKIFSLFQTTGLILLIMFVGKYIEGIAKKSIVSMIDKILPPQNQLVQSNKVQYIVPKNRWLIIKEEKIVNVSLLNKFDIIRVLPKQKILIDGVVLKIEENSQNQKMEFFVNDSVNYGEDEARQLKVGDRISSGATIVSGSALVQVENALEDSILSKISLQLNQAQNSSGESQNNESITNILQQVSEYFVKGVILLSITILFIWAVVIGFDLIDEQYLKHNVCVICIPFERAVSVMVASCPCVIGLAIPSVVAIALNLAMKHNIIIKNTSSFESINQVKSIIFDKTGTLFTQFDQIFIVKMRLYLKGMGLKGMQKINKMIINFKF</sequence>
<dbReference type="SUPFAM" id="SSF81653">
    <property type="entry name" value="Calcium ATPase, transduction domain A"/>
    <property type="match status" value="1"/>
</dbReference>
<keyword evidence="6" id="KW-1185">Reference proteome</keyword>
<dbReference type="Gene3D" id="1.20.1110.10">
    <property type="entry name" value="Calcium-transporting ATPase, transmembrane domain"/>
    <property type="match status" value="1"/>
</dbReference>
<accession>A0A0V0QVK8</accession>
<gene>
    <name evidence="5" type="ORF">PPERSA_06126</name>
</gene>
<comment type="caution">
    <text evidence="5">The sequence shown here is derived from an EMBL/GenBank/DDBJ whole genome shotgun (WGS) entry which is preliminary data.</text>
</comment>
<feature type="transmembrane region" description="Helical" evidence="3">
    <location>
        <begin position="232"/>
        <end position="258"/>
    </location>
</feature>
<dbReference type="Pfam" id="PF00122">
    <property type="entry name" value="E1-E2_ATPase"/>
    <property type="match status" value="1"/>
</dbReference>